<keyword evidence="1" id="KW-0808">Transferase</keyword>
<comment type="caution">
    <text evidence="7">The sequence shown here is derived from an EMBL/GenBank/DDBJ whole genome shotgun (WGS) entry which is preliminary data.</text>
</comment>
<dbReference type="GO" id="GO:0016779">
    <property type="term" value="F:nucleotidyltransferase activity"/>
    <property type="evidence" value="ECO:0007669"/>
    <property type="project" value="UniProtKB-KW"/>
</dbReference>
<proteinExistence type="predicted"/>
<dbReference type="InterPro" id="IPR040643">
    <property type="entry name" value="MLVIN_C"/>
</dbReference>
<dbReference type="Pfam" id="PF18697">
    <property type="entry name" value="MLVIN_C"/>
    <property type="match status" value="1"/>
</dbReference>
<dbReference type="EMBL" id="JAUCMX010000578">
    <property type="protein sequence ID" value="KAK3505747.1"/>
    <property type="molecule type" value="Genomic_DNA"/>
</dbReference>
<dbReference type="Gene3D" id="2.30.30.850">
    <property type="match status" value="1"/>
</dbReference>
<dbReference type="Proteomes" id="UP001274896">
    <property type="component" value="Unassembled WGS sequence"/>
</dbReference>
<organism evidence="7 8">
    <name type="scientific">Hemibagrus guttatus</name>
    <dbReference type="NCBI Taxonomy" id="175788"/>
    <lineage>
        <taxon>Eukaryota</taxon>
        <taxon>Metazoa</taxon>
        <taxon>Chordata</taxon>
        <taxon>Craniata</taxon>
        <taxon>Vertebrata</taxon>
        <taxon>Euteleostomi</taxon>
        <taxon>Actinopterygii</taxon>
        <taxon>Neopterygii</taxon>
        <taxon>Teleostei</taxon>
        <taxon>Ostariophysi</taxon>
        <taxon>Siluriformes</taxon>
        <taxon>Bagridae</taxon>
        <taxon>Hemibagrus</taxon>
    </lineage>
</organism>
<dbReference type="AlphaFoldDB" id="A0AAE0PQ89"/>
<sequence length="221" mass="23933">CCLTSVGRGWPQSDLLRLCRDSLRLTPHRRRRSPATPPSLPPFGGFRPSRAEVVAQFDYASGNVARCCCSAVDIAWLCCSAVDVARPSCSVVDVARRFCSAVDVVWDPPALLSCPSLPPLASPCSSLLPLTSPCSSLPLPASPCSLLPPLLPLRVLCSSLGFPGPKIGGVVSSRDMEKPSHQVEPGDYVYVRVFKRKHWKEPRHEGPFKVVFTTPTAVKVE</sequence>
<keyword evidence="5" id="KW-0378">Hydrolase</keyword>
<name>A0AAE0PQ89_9TELE</name>
<protein>
    <recommendedName>
        <fullName evidence="6">Murine leukemia virus integrase C-terminal domain-containing protein</fullName>
    </recommendedName>
</protein>
<gene>
    <name evidence="7" type="ORF">QTP70_020379</name>
</gene>
<dbReference type="GO" id="GO:0016787">
    <property type="term" value="F:hydrolase activity"/>
    <property type="evidence" value="ECO:0007669"/>
    <property type="project" value="UniProtKB-KW"/>
</dbReference>
<evidence type="ECO:0000313" key="7">
    <source>
        <dbReference type="EMBL" id="KAK3505747.1"/>
    </source>
</evidence>
<keyword evidence="4" id="KW-0255">Endonuclease</keyword>
<feature type="domain" description="Murine leukemia virus integrase C-terminal" evidence="6">
    <location>
        <begin position="181"/>
        <end position="221"/>
    </location>
</feature>
<feature type="non-terminal residue" evidence="7">
    <location>
        <position position="221"/>
    </location>
</feature>
<evidence type="ECO:0000256" key="5">
    <source>
        <dbReference type="ARBA" id="ARBA00022801"/>
    </source>
</evidence>
<evidence type="ECO:0000259" key="6">
    <source>
        <dbReference type="Pfam" id="PF18697"/>
    </source>
</evidence>
<evidence type="ECO:0000256" key="3">
    <source>
        <dbReference type="ARBA" id="ARBA00022722"/>
    </source>
</evidence>
<evidence type="ECO:0000256" key="2">
    <source>
        <dbReference type="ARBA" id="ARBA00022695"/>
    </source>
</evidence>
<accession>A0AAE0PQ89</accession>
<evidence type="ECO:0000313" key="8">
    <source>
        <dbReference type="Proteomes" id="UP001274896"/>
    </source>
</evidence>
<evidence type="ECO:0000256" key="1">
    <source>
        <dbReference type="ARBA" id="ARBA00022679"/>
    </source>
</evidence>
<keyword evidence="2" id="KW-0548">Nucleotidyltransferase</keyword>
<dbReference type="GO" id="GO:0004519">
    <property type="term" value="F:endonuclease activity"/>
    <property type="evidence" value="ECO:0007669"/>
    <property type="project" value="UniProtKB-KW"/>
</dbReference>
<evidence type="ECO:0000256" key="4">
    <source>
        <dbReference type="ARBA" id="ARBA00022759"/>
    </source>
</evidence>
<reference evidence="7" key="1">
    <citation type="submission" date="2023-06" db="EMBL/GenBank/DDBJ databases">
        <title>Male Hemibagrus guttatus genome.</title>
        <authorList>
            <person name="Bian C."/>
        </authorList>
    </citation>
    <scope>NUCLEOTIDE SEQUENCE</scope>
    <source>
        <strain evidence="7">Male_cb2023</strain>
        <tissue evidence="7">Muscle</tissue>
    </source>
</reference>
<keyword evidence="3" id="KW-0540">Nuclease</keyword>
<keyword evidence="8" id="KW-1185">Reference proteome</keyword>
<feature type="non-terminal residue" evidence="7">
    <location>
        <position position="1"/>
    </location>
</feature>